<name>A0A133PXL2_9BACT</name>
<reference evidence="2" key="1">
    <citation type="submission" date="2016-01" db="EMBL/GenBank/DDBJ databases">
        <authorList>
            <person name="Mitreva M."/>
            <person name="Pepin K.H."/>
            <person name="Mihindukulasuriya K.A."/>
            <person name="Fulton R."/>
            <person name="Fronick C."/>
            <person name="O'Laughlin M."/>
            <person name="Miner T."/>
            <person name="Herter B."/>
            <person name="Rosa B.A."/>
            <person name="Cordes M."/>
            <person name="Tomlinson C."/>
            <person name="Wollam A."/>
            <person name="Palsikar V.B."/>
            <person name="Mardis E.R."/>
            <person name="Wilson R.K."/>
        </authorList>
    </citation>
    <scope>NUCLEOTIDE SEQUENCE [LARGE SCALE GENOMIC DNA]</scope>
    <source>
        <strain evidence="2">MJR7716</strain>
    </source>
</reference>
<sequence length="47" mass="5614">MLELSRAGDESSEEYLTLQQQSQNLQAMIDKWKPIYEERLAMVREVR</sequence>
<protein>
    <submittedName>
        <fullName evidence="1">Uncharacterized protein</fullName>
    </submittedName>
</protein>
<organism evidence="1 2">
    <name type="scientific">Prevotella corporis</name>
    <dbReference type="NCBI Taxonomy" id="28128"/>
    <lineage>
        <taxon>Bacteria</taxon>
        <taxon>Pseudomonadati</taxon>
        <taxon>Bacteroidota</taxon>
        <taxon>Bacteroidia</taxon>
        <taxon>Bacteroidales</taxon>
        <taxon>Prevotellaceae</taxon>
        <taxon>Prevotella</taxon>
    </lineage>
</organism>
<dbReference type="EMBL" id="LRQG01000197">
    <property type="protein sequence ID" value="KXA34760.1"/>
    <property type="molecule type" value="Genomic_DNA"/>
</dbReference>
<gene>
    <name evidence="1" type="ORF">HMPREF3226_02225</name>
</gene>
<evidence type="ECO:0000313" key="2">
    <source>
        <dbReference type="Proteomes" id="UP000070533"/>
    </source>
</evidence>
<dbReference type="STRING" id="28128.HMPREF3226_02225"/>
<dbReference type="RefSeq" id="WP_231728352.1">
    <property type="nucleotide sequence ID" value="NZ_KQ957308.1"/>
</dbReference>
<evidence type="ECO:0000313" key="1">
    <source>
        <dbReference type="EMBL" id="KXA34760.1"/>
    </source>
</evidence>
<comment type="caution">
    <text evidence="1">The sequence shown here is derived from an EMBL/GenBank/DDBJ whole genome shotgun (WGS) entry which is preliminary data.</text>
</comment>
<proteinExistence type="predicted"/>
<dbReference type="Proteomes" id="UP000070533">
    <property type="component" value="Unassembled WGS sequence"/>
</dbReference>
<accession>A0A133PXL2</accession>
<keyword evidence="2" id="KW-1185">Reference proteome</keyword>
<dbReference type="PATRIC" id="fig|28128.5.peg.2289"/>
<dbReference type="AlphaFoldDB" id="A0A133PXL2"/>